<dbReference type="InterPro" id="IPR001387">
    <property type="entry name" value="Cro/C1-type_HTH"/>
</dbReference>
<evidence type="ECO:0000259" key="2">
    <source>
        <dbReference type="PROSITE" id="PS50937"/>
    </source>
</evidence>
<evidence type="ECO:0000259" key="3">
    <source>
        <dbReference type="PROSITE" id="PS50943"/>
    </source>
</evidence>
<accession>A0A372IUN7</accession>
<dbReference type="SMART" id="SM00530">
    <property type="entry name" value="HTH_XRE"/>
    <property type="match status" value="1"/>
</dbReference>
<dbReference type="GO" id="GO:0003700">
    <property type="term" value="F:DNA-binding transcription factor activity"/>
    <property type="evidence" value="ECO:0007669"/>
    <property type="project" value="TreeGrafter"/>
</dbReference>
<dbReference type="AlphaFoldDB" id="A0A372IUN7"/>
<dbReference type="InterPro" id="IPR013096">
    <property type="entry name" value="Cupin_2"/>
</dbReference>
<dbReference type="InterPro" id="IPR050807">
    <property type="entry name" value="TransReg_Diox_bact_type"/>
</dbReference>
<protein>
    <submittedName>
        <fullName evidence="4">Cupin domain-containing protein</fullName>
    </submittedName>
</protein>
<gene>
    <name evidence="4" type="ORF">D0Y96_03695</name>
</gene>
<dbReference type="CDD" id="cd02209">
    <property type="entry name" value="cupin_XRE_C"/>
    <property type="match status" value="1"/>
</dbReference>
<sequence length="278" mass="30831">MEHSSGKKAPGNSNGSKLFKVGEAAQLLGISASMIRAWEKLGLARPLRTSSSYRLYTPADIRVLKRAVYLRKVLGLNAQAIVHQLKQEGVLSESPTSSLDSVTLGIQLRRLRKSSEQSLVQVAQELGISVGFLSNLERGHEQASIGVLRRLAQHYGVNIVDLFTSANETAIPHVKPRERKLLSGTAGVRMELLAWGKIMMEPHIFRIAPKAGSPDFYSHDGEEFIYVIAGQLTIHLQETVYQLETSDSFYFASKTPHRWINPGKTEATVLWINTPPTF</sequence>
<dbReference type="PROSITE" id="PS50943">
    <property type="entry name" value="HTH_CROC1"/>
    <property type="match status" value="1"/>
</dbReference>
<dbReference type="Pfam" id="PF13411">
    <property type="entry name" value="MerR_1"/>
    <property type="match status" value="1"/>
</dbReference>
<dbReference type="InterPro" id="IPR009061">
    <property type="entry name" value="DNA-bd_dom_put_sf"/>
</dbReference>
<dbReference type="InterPro" id="IPR014710">
    <property type="entry name" value="RmlC-like_jellyroll"/>
</dbReference>
<dbReference type="InterPro" id="IPR000551">
    <property type="entry name" value="MerR-type_HTH_dom"/>
</dbReference>
<dbReference type="InterPro" id="IPR010982">
    <property type="entry name" value="Lambda_DNA-bd_dom_sf"/>
</dbReference>
<feature type="domain" description="HTH merR-type" evidence="2">
    <location>
        <begin position="18"/>
        <end position="87"/>
    </location>
</feature>
<dbReference type="InterPro" id="IPR011051">
    <property type="entry name" value="RmlC_Cupin_sf"/>
</dbReference>
<dbReference type="PANTHER" id="PTHR46797">
    <property type="entry name" value="HTH-TYPE TRANSCRIPTIONAL REGULATOR"/>
    <property type="match status" value="1"/>
</dbReference>
<dbReference type="Proteomes" id="UP000264702">
    <property type="component" value="Unassembled WGS sequence"/>
</dbReference>
<dbReference type="SUPFAM" id="SSF47413">
    <property type="entry name" value="lambda repressor-like DNA-binding domains"/>
    <property type="match status" value="1"/>
</dbReference>
<dbReference type="CDD" id="cd00093">
    <property type="entry name" value="HTH_XRE"/>
    <property type="match status" value="1"/>
</dbReference>
<dbReference type="PROSITE" id="PS50937">
    <property type="entry name" value="HTH_MERR_2"/>
    <property type="match status" value="1"/>
</dbReference>
<dbReference type="CDD" id="cd00592">
    <property type="entry name" value="HTH_MerR-like"/>
    <property type="match status" value="1"/>
</dbReference>
<dbReference type="EMBL" id="QVQT01000001">
    <property type="protein sequence ID" value="RFU18657.1"/>
    <property type="molecule type" value="Genomic_DNA"/>
</dbReference>
<keyword evidence="5" id="KW-1185">Reference proteome</keyword>
<dbReference type="GO" id="GO:0003677">
    <property type="term" value="F:DNA binding"/>
    <property type="evidence" value="ECO:0007669"/>
    <property type="project" value="UniProtKB-KW"/>
</dbReference>
<dbReference type="GO" id="GO:0005829">
    <property type="term" value="C:cytosol"/>
    <property type="evidence" value="ECO:0007669"/>
    <property type="project" value="TreeGrafter"/>
</dbReference>
<evidence type="ECO:0000313" key="4">
    <source>
        <dbReference type="EMBL" id="RFU18657.1"/>
    </source>
</evidence>
<evidence type="ECO:0000256" key="1">
    <source>
        <dbReference type="ARBA" id="ARBA00023125"/>
    </source>
</evidence>
<reference evidence="4 5" key="1">
    <citation type="submission" date="2018-08" db="EMBL/GenBank/DDBJ databases">
        <title>Acidipila sp. 4G-K13, an acidobacterium isolated from forest soil.</title>
        <authorList>
            <person name="Gao Z.-H."/>
            <person name="Qiu L.-H."/>
        </authorList>
    </citation>
    <scope>NUCLEOTIDE SEQUENCE [LARGE SCALE GENOMIC DNA]</scope>
    <source>
        <strain evidence="4 5">4G-K13</strain>
    </source>
</reference>
<evidence type="ECO:0000313" key="5">
    <source>
        <dbReference type="Proteomes" id="UP000264702"/>
    </source>
</evidence>
<feature type="domain" description="HTH cro/C1-type" evidence="3">
    <location>
        <begin position="108"/>
        <end position="162"/>
    </location>
</feature>
<dbReference type="SMART" id="SM00422">
    <property type="entry name" value="HTH_MERR"/>
    <property type="match status" value="1"/>
</dbReference>
<name>A0A372IUN7_9BACT</name>
<dbReference type="SUPFAM" id="SSF46955">
    <property type="entry name" value="Putative DNA-binding domain"/>
    <property type="match status" value="1"/>
</dbReference>
<dbReference type="Gene3D" id="2.60.120.10">
    <property type="entry name" value="Jelly Rolls"/>
    <property type="match status" value="1"/>
</dbReference>
<organism evidence="4 5">
    <name type="scientific">Paracidobacterium acidisoli</name>
    <dbReference type="NCBI Taxonomy" id="2303751"/>
    <lineage>
        <taxon>Bacteria</taxon>
        <taxon>Pseudomonadati</taxon>
        <taxon>Acidobacteriota</taxon>
        <taxon>Terriglobia</taxon>
        <taxon>Terriglobales</taxon>
        <taxon>Acidobacteriaceae</taxon>
        <taxon>Paracidobacterium</taxon>
    </lineage>
</organism>
<proteinExistence type="predicted"/>
<dbReference type="Pfam" id="PF13560">
    <property type="entry name" value="HTH_31"/>
    <property type="match status" value="1"/>
</dbReference>
<dbReference type="Gene3D" id="1.10.260.40">
    <property type="entry name" value="lambda repressor-like DNA-binding domains"/>
    <property type="match status" value="1"/>
</dbReference>
<dbReference type="Gene3D" id="1.10.1660.10">
    <property type="match status" value="1"/>
</dbReference>
<dbReference type="Pfam" id="PF07883">
    <property type="entry name" value="Cupin_2"/>
    <property type="match status" value="1"/>
</dbReference>
<dbReference type="SUPFAM" id="SSF51182">
    <property type="entry name" value="RmlC-like cupins"/>
    <property type="match status" value="1"/>
</dbReference>
<dbReference type="OrthoDB" id="114637at2"/>
<keyword evidence="1" id="KW-0238">DNA-binding</keyword>
<comment type="caution">
    <text evidence="4">The sequence shown here is derived from an EMBL/GenBank/DDBJ whole genome shotgun (WGS) entry which is preliminary data.</text>
</comment>
<dbReference type="RefSeq" id="WP_117297953.1">
    <property type="nucleotide sequence ID" value="NZ_QVQT02000001.1"/>
</dbReference>
<dbReference type="PANTHER" id="PTHR46797:SF1">
    <property type="entry name" value="METHYLPHOSPHONATE SYNTHASE"/>
    <property type="match status" value="1"/>
</dbReference>